<gene>
    <name evidence="1" type="ORF">nbrc107697_28650</name>
</gene>
<evidence type="ECO:0000313" key="1">
    <source>
        <dbReference type="EMBL" id="GED98826.1"/>
    </source>
</evidence>
<organism evidence="1 2">
    <name type="scientific">Gordonia crocea</name>
    <dbReference type="NCBI Taxonomy" id="589162"/>
    <lineage>
        <taxon>Bacteria</taxon>
        <taxon>Bacillati</taxon>
        <taxon>Actinomycetota</taxon>
        <taxon>Actinomycetes</taxon>
        <taxon>Mycobacteriales</taxon>
        <taxon>Gordoniaceae</taxon>
        <taxon>Gordonia</taxon>
    </lineage>
</organism>
<dbReference type="OrthoDB" id="3428371at2"/>
<dbReference type="AlphaFoldDB" id="A0A7I9V0W9"/>
<keyword evidence="2" id="KW-1185">Reference proteome</keyword>
<name>A0A7I9V0W9_9ACTN</name>
<accession>A0A7I9V0W9</accession>
<protein>
    <submittedName>
        <fullName evidence="1">Uncharacterized protein</fullName>
    </submittedName>
</protein>
<proteinExistence type="predicted"/>
<dbReference type="Proteomes" id="UP000444980">
    <property type="component" value="Unassembled WGS sequence"/>
</dbReference>
<reference evidence="2" key="1">
    <citation type="submission" date="2019-06" db="EMBL/GenBank/DDBJ databases">
        <title>Gordonia isolated from sludge of a wastewater treatment plant.</title>
        <authorList>
            <person name="Tamura T."/>
            <person name="Aoyama K."/>
            <person name="Kang Y."/>
            <person name="Saito S."/>
            <person name="Akiyama N."/>
            <person name="Yazawa K."/>
            <person name="Gonoi T."/>
            <person name="Mikami Y."/>
        </authorList>
    </citation>
    <scope>NUCLEOTIDE SEQUENCE [LARGE SCALE GENOMIC DNA]</scope>
    <source>
        <strain evidence="2">NBRC 107697</strain>
    </source>
</reference>
<comment type="caution">
    <text evidence="1">The sequence shown here is derived from an EMBL/GenBank/DDBJ whole genome shotgun (WGS) entry which is preliminary data.</text>
</comment>
<sequence length="147" mass="16170">MGKADRGGPLEYVPNELLSRLVGERMYSVEFVVNDYVQLRFDGDPGAGSPAILNCYSWPAIEYAGRVWNESDLGYADALRALTPGVVASTSEQTGTGIRIDLDTGAVVLHPRIDEVYVEVAEIMGFRDGARMVWRPGEDTFEDLVEP</sequence>
<dbReference type="EMBL" id="BJOU01000011">
    <property type="protein sequence ID" value="GED98826.1"/>
    <property type="molecule type" value="Genomic_DNA"/>
</dbReference>
<evidence type="ECO:0000313" key="2">
    <source>
        <dbReference type="Proteomes" id="UP000444980"/>
    </source>
</evidence>